<evidence type="ECO:0000256" key="1">
    <source>
        <dbReference type="SAM" id="Phobius"/>
    </source>
</evidence>
<proteinExistence type="predicted"/>
<evidence type="ECO:0000313" key="2">
    <source>
        <dbReference type="EMBL" id="QKF78209.1"/>
    </source>
</evidence>
<keyword evidence="1" id="KW-0472">Membrane</keyword>
<feature type="transmembrane region" description="Helical" evidence="1">
    <location>
        <begin position="170"/>
        <end position="188"/>
    </location>
</feature>
<dbReference type="KEGG" id="adz:ADFLV_2199"/>
<protein>
    <submittedName>
        <fullName evidence="2">Uncharacterized protein</fullName>
    </submittedName>
</protein>
<reference evidence="2 3" key="1">
    <citation type="submission" date="2020-05" db="EMBL/GenBank/DDBJ databases">
        <title>Complete genome sequencing of Campylobacter and Arcobacter type strains.</title>
        <authorList>
            <person name="Miller W.G."/>
            <person name="Yee E."/>
        </authorList>
    </citation>
    <scope>NUCLEOTIDE SEQUENCE [LARGE SCALE GENOMIC DNA]</scope>
    <source>
        <strain evidence="2 3">LMG 25694</strain>
    </source>
</reference>
<organism evidence="2 3">
    <name type="scientific">Arcobacter defluvii</name>
    <dbReference type="NCBI Taxonomy" id="873191"/>
    <lineage>
        <taxon>Bacteria</taxon>
        <taxon>Pseudomonadati</taxon>
        <taxon>Campylobacterota</taxon>
        <taxon>Epsilonproteobacteria</taxon>
        <taxon>Campylobacterales</taxon>
        <taxon>Arcobacteraceae</taxon>
        <taxon>Arcobacter</taxon>
    </lineage>
</organism>
<keyword evidence="1" id="KW-1133">Transmembrane helix</keyword>
<evidence type="ECO:0000313" key="3">
    <source>
        <dbReference type="Proteomes" id="UP000503313"/>
    </source>
</evidence>
<sequence length="292" mass="35853">MNEFSPLKQFTFFEIEVSEKIKDKNLKNFFNSSLKINDITLNKTDKIYLNFITELSLYQVFLLKNKYKYFDFQVFELFYENQIIKNQIDLYICDDFFCLYKNGFFYYFQNISLKISIEEFIEYLNKKLKIRIENYKQIDNKYLDELKELYQRKKITTTLKNINLKKDYSFSFYLGYIFFIILSFFIIFPQKNKIENSEILNKIEKETINNKYLFFSLEEKLDYLLRDIKLNNLKLIKLEYRKNDAKVILNSFTKENIYQFFENNRKNIISSSINFQEEKNLYEVIINVKIFE</sequence>
<gene>
    <name evidence="2" type="ORF">ADFLV_2199</name>
</gene>
<dbReference type="AlphaFoldDB" id="A0AAE7BHX0"/>
<dbReference type="Proteomes" id="UP000503313">
    <property type="component" value="Chromosome"/>
</dbReference>
<keyword evidence="1" id="KW-0812">Transmembrane</keyword>
<dbReference type="EMBL" id="CP053835">
    <property type="protein sequence ID" value="QKF78209.1"/>
    <property type="molecule type" value="Genomic_DNA"/>
</dbReference>
<dbReference type="RefSeq" id="WP_129011236.1">
    <property type="nucleotide sequence ID" value="NZ_CP053835.1"/>
</dbReference>
<accession>A0AAE7BHX0</accession>
<name>A0AAE7BHX0_9BACT</name>
<keyword evidence="3" id="KW-1185">Reference proteome</keyword>